<dbReference type="EMBL" id="JAROBZ020000001">
    <property type="protein sequence ID" value="MFB3168307.1"/>
    <property type="molecule type" value="Genomic_DNA"/>
</dbReference>
<feature type="region of interest" description="Disordered" evidence="1">
    <location>
        <begin position="83"/>
        <end position="112"/>
    </location>
</feature>
<accession>A0ABV4YUA2</accession>
<protein>
    <recommendedName>
        <fullName evidence="5">DUF4367 domain-containing protein</fullName>
    </recommendedName>
</protein>
<keyword evidence="2" id="KW-0472">Membrane</keyword>
<evidence type="ECO:0000256" key="2">
    <source>
        <dbReference type="SAM" id="Phobius"/>
    </source>
</evidence>
<sequence>MKKNEEFYDLERKIRSLPEPNYDKKFTKETQDIIHENLIQFARSYDKKKKRTGKMKKISLGLASIAAFVLFAILIIPTISLDSNQQGQQGKGEPTVDSNNDNEEIDQNESEENLYENAEYGFTFTLPESWEGYQIVSDSWEGIGADQQQIENGQILLIRHPEWTEDKRRQDIPIMIFTLKQWSSLEKGEFHIGAAPIGPTILGQNNEYVFALPARYNFAFLEGYEEVETILQNNPLQPKNVVK</sequence>
<feature type="transmembrane region" description="Helical" evidence="2">
    <location>
        <begin position="58"/>
        <end position="79"/>
    </location>
</feature>
<keyword evidence="4" id="KW-1185">Reference proteome</keyword>
<feature type="compositionally biased region" description="Acidic residues" evidence="1">
    <location>
        <begin position="100"/>
        <end position="112"/>
    </location>
</feature>
<evidence type="ECO:0000313" key="3">
    <source>
        <dbReference type="EMBL" id="MFB3168307.1"/>
    </source>
</evidence>
<organism evidence="3 4">
    <name type="scientific">Neobacillus driksii</name>
    <dbReference type="NCBI Taxonomy" id="3035913"/>
    <lineage>
        <taxon>Bacteria</taxon>
        <taxon>Bacillati</taxon>
        <taxon>Bacillota</taxon>
        <taxon>Bacilli</taxon>
        <taxon>Bacillales</taxon>
        <taxon>Bacillaceae</taxon>
        <taxon>Neobacillus</taxon>
    </lineage>
</organism>
<gene>
    <name evidence="3" type="ORF">P5G62_014410</name>
</gene>
<reference evidence="3 4" key="1">
    <citation type="submission" date="2024-05" db="EMBL/GenBank/DDBJ databases">
        <authorList>
            <person name="Venkateswaran K."/>
        </authorList>
    </citation>
    <scope>NUCLEOTIDE SEQUENCE [LARGE SCALE GENOMIC DNA]</scope>
    <source>
        <strain evidence="3 4">179-C4-2-HS</strain>
    </source>
</reference>
<evidence type="ECO:0000313" key="4">
    <source>
        <dbReference type="Proteomes" id="UP001241748"/>
    </source>
</evidence>
<name>A0ABV4YUA2_9BACI</name>
<keyword evidence="2" id="KW-1133">Transmembrane helix</keyword>
<comment type="caution">
    <text evidence="3">The sequence shown here is derived from an EMBL/GenBank/DDBJ whole genome shotgun (WGS) entry which is preliminary data.</text>
</comment>
<dbReference type="Proteomes" id="UP001241748">
    <property type="component" value="Unassembled WGS sequence"/>
</dbReference>
<evidence type="ECO:0008006" key="5">
    <source>
        <dbReference type="Google" id="ProtNLM"/>
    </source>
</evidence>
<evidence type="ECO:0000256" key="1">
    <source>
        <dbReference type="SAM" id="MobiDB-lite"/>
    </source>
</evidence>
<dbReference type="RefSeq" id="WP_306073119.1">
    <property type="nucleotide sequence ID" value="NZ_JAROBZ020000001.1"/>
</dbReference>
<proteinExistence type="predicted"/>
<keyword evidence="2" id="KW-0812">Transmembrane</keyword>